<organism evidence="9">
    <name type="scientific">Cladocopium goreaui</name>
    <dbReference type="NCBI Taxonomy" id="2562237"/>
    <lineage>
        <taxon>Eukaryota</taxon>
        <taxon>Sar</taxon>
        <taxon>Alveolata</taxon>
        <taxon>Dinophyceae</taxon>
        <taxon>Suessiales</taxon>
        <taxon>Symbiodiniaceae</taxon>
        <taxon>Cladocopium</taxon>
    </lineage>
</organism>
<name>A0A9P1D0V6_9DINO</name>
<keyword evidence="4" id="KW-0206">Cytoskeleton</keyword>
<evidence type="ECO:0000256" key="4">
    <source>
        <dbReference type="ARBA" id="ARBA00023212"/>
    </source>
</evidence>
<dbReference type="GO" id="GO:0036038">
    <property type="term" value="C:MKS complex"/>
    <property type="evidence" value="ECO:0007669"/>
    <property type="project" value="TreeGrafter"/>
</dbReference>
<evidence type="ECO:0000256" key="7">
    <source>
        <dbReference type="ARBA" id="ARBA00039274"/>
    </source>
</evidence>
<evidence type="ECO:0000256" key="6">
    <source>
        <dbReference type="ARBA" id="ARBA00038411"/>
    </source>
</evidence>
<evidence type="ECO:0000256" key="3">
    <source>
        <dbReference type="ARBA" id="ARBA00022794"/>
    </source>
</evidence>
<comment type="caution">
    <text evidence="9">The sequence shown here is derived from an EMBL/GenBank/DDBJ whole genome shotgun (WGS) entry which is preliminary data.</text>
</comment>
<keyword evidence="11" id="KW-1185">Reference proteome</keyword>
<reference evidence="10 11" key="2">
    <citation type="submission" date="2024-05" db="EMBL/GenBank/DDBJ databases">
        <authorList>
            <person name="Chen Y."/>
            <person name="Shah S."/>
            <person name="Dougan E. K."/>
            <person name="Thang M."/>
            <person name="Chan C."/>
        </authorList>
    </citation>
    <scope>NUCLEOTIDE SEQUENCE [LARGE SCALE GENOMIC DNA]</scope>
</reference>
<proteinExistence type="inferred from homology"/>
<sequence length="286" mass="30779">MASFNTVLSRTQDEATQNLLGGTIDAPPLPPLPQPHSAGTLQNGALMPSAPLEATATFSSTQDATSRLLGLSERPEETKRSRGDDAQREKTELQATCFRLVLNGEIESAEMGSGGHGPLMCIFSMQHGPDWTLISGVPDGITQLACASVPASSFVTSWRGGLAEVVWSFPLGMVYKSTSPFGWPRIVLTVYGTDMCNRRVVKGYGSVHVPCQPGKHTRTIRLYCPLSSSPLTRLLGALFGNPAQLVDPRILAGTDGREVIRVQSGGKVRVHFDVMLKDTSSFNYAF</sequence>
<evidence type="ECO:0000256" key="8">
    <source>
        <dbReference type="SAM" id="MobiDB-lite"/>
    </source>
</evidence>
<reference evidence="9" key="1">
    <citation type="submission" date="2022-10" db="EMBL/GenBank/DDBJ databases">
        <authorList>
            <person name="Chen Y."/>
            <person name="Dougan E. K."/>
            <person name="Chan C."/>
            <person name="Rhodes N."/>
            <person name="Thang M."/>
        </authorList>
    </citation>
    <scope>NUCLEOTIDE SEQUENCE</scope>
</reference>
<evidence type="ECO:0000313" key="10">
    <source>
        <dbReference type="EMBL" id="CAL4788517.1"/>
    </source>
</evidence>
<dbReference type="GO" id="GO:0060271">
    <property type="term" value="P:cilium assembly"/>
    <property type="evidence" value="ECO:0007669"/>
    <property type="project" value="TreeGrafter"/>
</dbReference>
<comment type="similarity">
    <text evidence="6">Belongs to the B9D family.</text>
</comment>
<dbReference type="Proteomes" id="UP001152797">
    <property type="component" value="Unassembled WGS sequence"/>
</dbReference>
<feature type="region of interest" description="Disordered" evidence="8">
    <location>
        <begin position="20"/>
        <end position="90"/>
    </location>
</feature>
<keyword evidence="2" id="KW-0963">Cytoplasm</keyword>
<comment type="subcellular location">
    <subcellularLocation>
        <location evidence="1">Cytoplasm</location>
        <location evidence="1">Cytoskeleton</location>
        <location evidence="1">Cilium basal body</location>
    </subcellularLocation>
</comment>
<evidence type="ECO:0000256" key="5">
    <source>
        <dbReference type="ARBA" id="ARBA00023273"/>
    </source>
</evidence>
<feature type="compositionally biased region" description="Polar residues" evidence="8">
    <location>
        <begin position="56"/>
        <end position="65"/>
    </location>
</feature>
<protein>
    <recommendedName>
        <fullName evidence="7">B9 domain-containing protein 1</fullName>
    </recommendedName>
</protein>
<keyword evidence="5" id="KW-0966">Cell projection</keyword>
<evidence type="ECO:0000313" key="9">
    <source>
        <dbReference type="EMBL" id="CAI4001205.1"/>
    </source>
</evidence>
<evidence type="ECO:0000256" key="1">
    <source>
        <dbReference type="ARBA" id="ARBA00004120"/>
    </source>
</evidence>
<evidence type="ECO:0000313" key="11">
    <source>
        <dbReference type="Proteomes" id="UP001152797"/>
    </source>
</evidence>
<keyword evidence="3" id="KW-0970">Cilium biogenesis/degradation</keyword>
<accession>A0A9P1D0V6</accession>
<dbReference type="PANTHER" id="PTHR12968">
    <property type="entry name" value="B9 DOMAIN-CONTAINING"/>
    <property type="match status" value="1"/>
</dbReference>
<dbReference type="Pfam" id="PF07162">
    <property type="entry name" value="B9-C2"/>
    <property type="match status" value="1"/>
</dbReference>
<dbReference type="OrthoDB" id="431939at2759"/>
<dbReference type="AlphaFoldDB" id="A0A9P1D0V6"/>
<feature type="compositionally biased region" description="Basic and acidic residues" evidence="8">
    <location>
        <begin position="73"/>
        <end position="90"/>
    </location>
</feature>
<dbReference type="InterPro" id="IPR010796">
    <property type="entry name" value="C2_B9-type_dom"/>
</dbReference>
<dbReference type="PROSITE" id="PS51381">
    <property type="entry name" value="C2_B9"/>
    <property type="match status" value="1"/>
</dbReference>
<dbReference type="EMBL" id="CAMXCT010002902">
    <property type="protein sequence ID" value="CAI4001205.1"/>
    <property type="molecule type" value="Genomic_DNA"/>
</dbReference>
<dbReference type="PANTHER" id="PTHR12968:SF1">
    <property type="entry name" value="B9 DOMAIN-CONTAINING PROTEIN 1"/>
    <property type="match status" value="1"/>
</dbReference>
<gene>
    <name evidence="9" type="ORF">C1SCF055_LOCUS27269</name>
</gene>
<dbReference type="EMBL" id="CAMXCT030002902">
    <property type="protein sequence ID" value="CAL4788517.1"/>
    <property type="molecule type" value="Genomic_DNA"/>
</dbReference>
<dbReference type="EMBL" id="CAMXCT020002902">
    <property type="protein sequence ID" value="CAL1154580.1"/>
    <property type="molecule type" value="Genomic_DNA"/>
</dbReference>
<evidence type="ECO:0000256" key="2">
    <source>
        <dbReference type="ARBA" id="ARBA00022490"/>
    </source>
</evidence>